<evidence type="ECO:0000313" key="4">
    <source>
        <dbReference type="EMBL" id="MBO0654344.1"/>
    </source>
</evidence>
<dbReference type="RefSeq" id="WP_086574158.1">
    <property type="nucleotide sequence ID" value="NZ_JAFMOF010000002.1"/>
</dbReference>
<name>A0A939JS66_9ACTN</name>
<accession>A0A939JS66</accession>
<dbReference type="PROSITE" id="PS50977">
    <property type="entry name" value="HTH_TETR_2"/>
    <property type="match status" value="1"/>
</dbReference>
<dbReference type="PROSITE" id="PS01081">
    <property type="entry name" value="HTH_TETR_1"/>
    <property type="match status" value="1"/>
</dbReference>
<organism evidence="4 5">
    <name type="scientific">Streptomyces triculaminicus</name>
    <dbReference type="NCBI Taxonomy" id="2816232"/>
    <lineage>
        <taxon>Bacteria</taxon>
        <taxon>Bacillati</taxon>
        <taxon>Actinomycetota</taxon>
        <taxon>Actinomycetes</taxon>
        <taxon>Kitasatosporales</taxon>
        <taxon>Streptomycetaceae</taxon>
        <taxon>Streptomyces</taxon>
    </lineage>
</organism>
<reference evidence="4" key="1">
    <citation type="submission" date="2021-03" db="EMBL/GenBank/DDBJ databases">
        <title>Streptomyces strains.</title>
        <authorList>
            <person name="Lund M.B."/>
            <person name="Toerring T."/>
        </authorList>
    </citation>
    <scope>NUCLEOTIDE SEQUENCE</scope>
    <source>
        <strain evidence="4">JCM 4242</strain>
    </source>
</reference>
<dbReference type="PANTHER" id="PTHR30055:SF235">
    <property type="entry name" value="TRANSCRIPTIONAL REGULATORY PROTEIN"/>
    <property type="match status" value="1"/>
</dbReference>
<dbReference type="Gene3D" id="1.10.357.10">
    <property type="entry name" value="Tetracycline Repressor, domain 2"/>
    <property type="match status" value="1"/>
</dbReference>
<dbReference type="Pfam" id="PF17920">
    <property type="entry name" value="TetR_C_16"/>
    <property type="match status" value="1"/>
</dbReference>
<dbReference type="Proteomes" id="UP000664781">
    <property type="component" value="Unassembled WGS sequence"/>
</dbReference>
<dbReference type="AlphaFoldDB" id="A0A939JS66"/>
<dbReference type="SUPFAM" id="SSF48498">
    <property type="entry name" value="Tetracyclin repressor-like, C-terminal domain"/>
    <property type="match status" value="1"/>
</dbReference>
<dbReference type="PRINTS" id="PR00455">
    <property type="entry name" value="HTHTETR"/>
</dbReference>
<keyword evidence="1 2" id="KW-0238">DNA-binding</keyword>
<dbReference type="Pfam" id="PF00440">
    <property type="entry name" value="TetR_N"/>
    <property type="match status" value="1"/>
</dbReference>
<feature type="DNA-binding region" description="H-T-H motif" evidence="2">
    <location>
        <begin position="36"/>
        <end position="55"/>
    </location>
</feature>
<keyword evidence="5" id="KW-1185">Reference proteome</keyword>
<evidence type="ECO:0000256" key="2">
    <source>
        <dbReference type="PROSITE-ProRule" id="PRU00335"/>
    </source>
</evidence>
<evidence type="ECO:0000256" key="1">
    <source>
        <dbReference type="ARBA" id="ARBA00023125"/>
    </source>
</evidence>
<dbReference type="InterPro" id="IPR036271">
    <property type="entry name" value="Tet_transcr_reg_TetR-rel_C_sf"/>
</dbReference>
<dbReference type="InterPro" id="IPR041678">
    <property type="entry name" value="TetR_C_16"/>
</dbReference>
<dbReference type="GO" id="GO:0003700">
    <property type="term" value="F:DNA-binding transcription factor activity"/>
    <property type="evidence" value="ECO:0007669"/>
    <property type="project" value="TreeGrafter"/>
</dbReference>
<dbReference type="SUPFAM" id="SSF46689">
    <property type="entry name" value="Homeodomain-like"/>
    <property type="match status" value="1"/>
</dbReference>
<dbReference type="PANTHER" id="PTHR30055">
    <property type="entry name" value="HTH-TYPE TRANSCRIPTIONAL REGULATOR RUTR"/>
    <property type="match status" value="1"/>
</dbReference>
<dbReference type="GO" id="GO:0000976">
    <property type="term" value="F:transcription cis-regulatory region binding"/>
    <property type="evidence" value="ECO:0007669"/>
    <property type="project" value="TreeGrafter"/>
</dbReference>
<comment type="caution">
    <text evidence="4">The sequence shown here is derived from an EMBL/GenBank/DDBJ whole genome shotgun (WGS) entry which is preliminary data.</text>
</comment>
<dbReference type="InterPro" id="IPR050109">
    <property type="entry name" value="HTH-type_TetR-like_transc_reg"/>
</dbReference>
<protein>
    <submittedName>
        <fullName evidence="4">TetR family transcriptional regulator</fullName>
    </submittedName>
</protein>
<dbReference type="InterPro" id="IPR023772">
    <property type="entry name" value="DNA-bd_HTH_TetR-type_CS"/>
</dbReference>
<dbReference type="EMBL" id="JAFMOF010000002">
    <property type="protein sequence ID" value="MBO0654344.1"/>
    <property type="molecule type" value="Genomic_DNA"/>
</dbReference>
<gene>
    <name evidence="4" type="ORF">J1792_16645</name>
</gene>
<proteinExistence type="predicted"/>
<evidence type="ECO:0000259" key="3">
    <source>
        <dbReference type="PROSITE" id="PS50977"/>
    </source>
</evidence>
<feature type="domain" description="HTH tetR-type" evidence="3">
    <location>
        <begin position="13"/>
        <end position="73"/>
    </location>
</feature>
<evidence type="ECO:0000313" key="5">
    <source>
        <dbReference type="Proteomes" id="UP000664781"/>
    </source>
</evidence>
<sequence length="190" mass="20843">MTTEKPVRRRDAEATRRSLIDAAAELFAERGYDRTTVRAIAARAGVNQTLLFRYFGSKTALFGEVVARNGHKQLRDTPAERLLETALRGLLEPAGGASADRTLEVFLRSVGGDDEAARTNRRLTEEYSQVLAGLTRADDADLRAALVVAWLLGIGLTRVVVRQEPLAGADPEDVCRLMLDAARTLLERLP</sequence>
<dbReference type="InterPro" id="IPR001647">
    <property type="entry name" value="HTH_TetR"/>
</dbReference>
<dbReference type="InterPro" id="IPR009057">
    <property type="entry name" value="Homeodomain-like_sf"/>
</dbReference>